<gene>
    <name evidence="2" type="ORF">GLAREA_01523</name>
</gene>
<protein>
    <submittedName>
        <fullName evidence="2">Uncharacterized protein</fullName>
    </submittedName>
</protein>
<reference evidence="2 3" key="1">
    <citation type="journal article" date="2013" name="BMC Genomics">
        <title>Genomics-driven discovery of the pneumocandin biosynthetic gene cluster in the fungus Glarea lozoyensis.</title>
        <authorList>
            <person name="Chen L."/>
            <person name="Yue Q."/>
            <person name="Zhang X."/>
            <person name="Xiang M."/>
            <person name="Wang C."/>
            <person name="Li S."/>
            <person name="Che Y."/>
            <person name="Ortiz-Lopez F.J."/>
            <person name="Bills G.F."/>
            <person name="Liu X."/>
            <person name="An Z."/>
        </authorList>
    </citation>
    <scope>NUCLEOTIDE SEQUENCE [LARGE SCALE GENOMIC DNA]</scope>
    <source>
        <strain evidence="3">ATCC 20868 / MF5171</strain>
    </source>
</reference>
<sequence length="158" mass="17737">MSSSTSSVSQPISVPVREVKTRPRRSSKFIEGVEVTRPEILQQTPSSNEFLFTILSEMDAHEQQRKHRRQSHRGSNSSFESFGSSTAASPTTDFSLPKEKEGRRSLHFGRMSVDGRSRDVTGYTQGETETETIAKKVKGRLRAWTLGRDKDVKPYSGT</sequence>
<evidence type="ECO:0000313" key="2">
    <source>
        <dbReference type="EMBL" id="EPE25611.1"/>
    </source>
</evidence>
<dbReference type="AlphaFoldDB" id="S3D0P6"/>
<accession>S3D0P6</accession>
<evidence type="ECO:0000313" key="3">
    <source>
        <dbReference type="Proteomes" id="UP000016922"/>
    </source>
</evidence>
<dbReference type="GeneID" id="19460581"/>
<feature type="region of interest" description="Disordered" evidence="1">
    <location>
        <begin position="56"/>
        <end position="131"/>
    </location>
</feature>
<feature type="compositionally biased region" description="Low complexity" evidence="1">
    <location>
        <begin position="74"/>
        <end position="89"/>
    </location>
</feature>
<evidence type="ECO:0000256" key="1">
    <source>
        <dbReference type="SAM" id="MobiDB-lite"/>
    </source>
</evidence>
<dbReference type="OrthoDB" id="3536671at2759"/>
<dbReference type="KEGG" id="glz:GLAREA_01523"/>
<dbReference type="OMA" id="FTILSEM"/>
<organism evidence="2 3">
    <name type="scientific">Glarea lozoyensis (strain ATCC 20868 / MF5171)</name>
    <dbReference type="NCBI Taxonomy" id="1116229"/>
    <lineage>
        <taxon>Eukaryota</taxon>
        <taxon>Fungi</taxon>
        <taxon>Dikarya</taxon>
        <taxon>Ascomycota</taxon>
        <taxon>Pezizomycotina</taxon>
        <taxon>Leotiomycetes</taxon>
        <taxon>Helotiales</taxon>
        <taxon>Helotiaceae</taxon>
        <taxon>Glarea</taxon>
    </lineage>
</organism>
<dbReference type="Proteomes" id="UP000016922">
    <property type="component" value="Unassembled WGS sequence"/>
</dbReference>
<name>S3D0P6_GLAL2</name>
<dbReference type="RefSeq" id="XP_008086930.1">
    <property type="nucleotide sequence ID" value="XM_008088739.1"/>
</dbReference>
<feature type="region of interest" description="Disordered" evidence="1">
    <location>
        <begin position="1"/>
        <end position="32"/>
    </location>
</feature>
<dbReference type="EMBL" id="KE145371">
    <property type="protein sequence ID" value="EPE25611.1"/>
    <property type="molecule type" value="Genomic_DNA"/>
</dbReference>
<keyword evidence="3" id="KW-1185">Reference proteome</keyword>
<proteinExistence type="predicted"/>
<dbReference type="HOGENOM" id="CLU_1524912_0_0_1"/>
<feature type="compositionally biased region" description="Low complexity" evidence="1">
    <location>
        <begin position="1"/>
        <end position="16"/>
    </location>
</feature>